<dbReference type="EMBL" id="JARIHO010000094">
    <property type="protein sequence ID" value="KAJ7306224.1"/>
    <property type="molecule type" value="Genomic_DNA"/>
</dbReference>
<comment type="caution">
    <text evidence="1">The sequence shown here is derived from an EMBL/GenBank/DDBJ whole genome shotgun (WGS) entry which is preliminary data.</text>
</comment>
<evidence type="ECO:0000313" key="1">
    <source>
        <dbReference type="EMBL" id="KAJ7306224.1"/>
    </source>
</evidence>
<accession>A0AAD6Z3Z0</accession>
<name>A0AAD6Z3Z0_9AGAR</name>
<proteinExistence type="predicted"/>
<gene>
    <name evidence="1" type="ORF">DFH08DRAFT_824879</name>
</gene>
<protein>
    <submittedName>
        <fullName evidence="1">Uncharacterized protein</fullName>
    </submittedName>
</protein>
<evidence type="ECO:0000313" key="2">
    <source>
        <dbReference type="Proteomes" id="UP001218218"/>
    </source>
</evidence>
<sequence length="227" mass="25359">MTQDSLPTNHLACRRTHTTQAITDVLKKLPWALKLARNKAIKGRNTERAVHTTEHAHDPVAHPNAALDDKSLITVSDILMDTLSPLCKIKKLTKKFSPASARDLFLAFMSNNASTSKRAHDDDEPKPATKKFREESVIPAGMNMPPRFSSYITELYINNLHLPLSLFTSNNLDLVNSYESMATVKPNAPGAISSNKQIRVLDTASFERKFLVEKSIIVKIALREDKI</sequence>
<keyword evidence="2" id="KW-1185">Reference proteome</keyword>
<dbReference type="Proteomes" id="UP001218218">
    <property type="component" value="Unassembled WGS sequence"/>
</dbReference>
<organism evidence="1 2">
    <name type="scientific">Mycena albidolilacea</name>
    <dbReference type="NCBI Taxonomy" id="1033008"/>
    <lineage>
        <taxon>Eukaryota</taxon>
        <taxon>Fungi</taxon>
        <taxon>Dikarya</taxon>
        <taxon>Basidiomycota</taxon>
        <taxon>Agaricomycotina</taxon>
        <taxon>Agaricomycetes</taxon>
        <taxon>Agaricomycetidae</taxon>
        <taxon>Agaricales</taxon>
        <taxon>Marasmiineae</taxon>
        <taxon>Mycenaceae</taxon>
        <taxon>Mycena</taxon>
    </lineage>
</organism>
<dbReference type="AlphaFoldDB" id="A0AAD6Z3Z0"/>
<reference evidence="1" key="1">
    <citation type="submission" date="2023-03" db="EMBL/GenBank/DDBJ databases">
        <title>Massive genome expansion in bonnet fungi (Mycena s.s.) driven by repeated elements and novel gene families across ecological guilds.</title>
        <authorList>
            <consortium name="Lawrence Berkeley National Laboratory"/>
            <person name="Harder C.B."/>
            <person name="Miyauchi S."/>
            <person name="Viragh M."/>
            <person name="Kuo A."/>
            <person name="Thoen E."/>
            <person name="Andreopoulos B."/>
            <person name="Lu D."/>
            <person name="Skrede I."/>
            <person name="Drula E."/>
            <person name="Henrissat B."/>
            <person name="Morin E."/>
            <person name="Kohler A."/>
            <person name="Barry K."/>
            <person name="LaButti K."/>
            <person name="Morin E."/>
            <person name="Salamov A."/>
            <person name="Lipzen A."/>
            <person name="Mereny Z."/>
            <person name="Hegedus B."/>
            <person name="Baldrian P."/>
            <person name="Stursova M."/>
            <person name="Weitz H."/>
            <person name="Taylor A."/>
            <person name="Grigoriev I.V."/>
            <person name="Nagy L.G."/>
            <person name="Martin F."/>
            <person name="Kauserud H."/>
        </authorList>
    </citation>
    <scope>NUCLEOTIDE SEQUENCE</scope>
    <source>
        <strain evidence="1">CBHHK002</strain>
    </source>
</reference>